<comment type="similarity">
    <text evidence="1">Belongs to the sulfatase family.</text>
</comment>
<evidence type="ECO:0000259" key="5">
    <source>
        <dbReference type="Pfam" id="PF00884"/>
    </source>
</evidence>
<dbReference type="PANTHER" id="PTHR43751:SF1">
    <property type="entry name" value="SULFATASE ATSG-RELATED"/>
    <property type="match status" value="1"/>
</dbReference>
<feature type="chain" id="PRO_5015118457" evidence="4">
    <location>
        <begin position="37"/>
        <end position="496"/>
    </location>
</feature>
<dbReference type="PROSITE" id="PS00523">
    <property type="entry name" value="SULFATASE_1"/>
    <property type="match status" value="1"/>
</dbReference>
<dbReference type="CDD" id="cd16027">
    <property type="entry name" value="SGSH"/>
    <property type="match status" value="1"/>
</dbReference>
<keyword evidence="7" id="KW-1185">Reference proteome</keyword>
<evidence type="ECO:0000256" key="2">
    <source>
        <dbReference type="ARBA" id="ARBA00022801"/>
    </source>
</evidence>
<accession>A0A2P8G9A1</accession>
<organism evidence="6 7">
    <name type="scientific">Dyadobacter jiangsuensis</name>
    <dbReference type="NCBI Taxonomy" id="1591085"/>
    <lineage>
        <taxon>Bacteria</taxon>
        <taxon>Pseudomonadati</taxon>
        <taxon>Bacteroidota</taxon>
        <taxon>Cytophagia</taxon>
        <taxon>Cytophagales</taxon>
        <taxon>Spirosomataceae</taxon>
        <taxon>Dyadobacter</taxon>
    </lineage>
</organism>
<evidence type="ECO:0000256" key="1">
    <source>
        <dbReference type="ARBA" id="ARBA00008779"/>
    </source>
</evidence>
<proteinExistence type="inferred from homology"/>
<dbReference type="AlphaFoldDB" id="A0A2P8G9A1"/>
<feature type="domain" description="Sulfatase N-terminal" evidence="5">
    <location>
        <begin position="41"/>
        <end position="146"/>
    </location>
</feature>
<dbReference type="Proteomes" id="UP000241964">
    <property type="component" value="Unassembled WGS sequence"/>
</dbReference>
<dbReference type="PROSITE" id="PS00149">
    <property type="entry name" value="SULFATASE_2"/>
    <property type="match status" value="1"/>
</dbReference>
<keyword evidence="2" id="KW-0378">Hydrolase</keyword>
<comment type="caution">
    <text evidence="6">The sequence shown here is derived from an EMBL/GenBank/DDBJ whole genome shotgun (WGS) entry which is preliminary data.</text>
</comment>
<keyword evidence="4" id="KW-0732">Signal</keyword>
<sequence length="496" mass="55454">MAFCERIGSFQYNPGNMTRRYFLLLAWLLTSIAAQAAQPVNIIFIIGDDISWDDIGAYGNGKVKTPNLNKLAREGIKFTNMFLTASSCSPSRTSILTGRYPHNTGAAELHSPLPAHLKYFPELLKQKGYYTALAGKWHEGPNTRRAYDTLLVNQAQNGEGGEVQWINLLKARPRNKPFFFWLSPYDAHRPWSASTNGPQHDPARDVEVPPTLVDTRETRADLVSYYNEIARLDHYVGELEKELAAQGLSDNTLIIFTADNGRPFPGSKTRLTDAGIKTPFLVKWPAGIGADQTCQSLVSAVDIAPTLLAVAGISAGPTFQGKSFLQLFKNPAQEFRNYIFAEHNWHDYEAYERAVRTKDFLYIINKRRQLDNGGPIDANQSPSAKALKAARKTGKLSPLQDDAFKVPRPSEEFFDNFKDPAQVENLLGNQTYSKQIQTLKKVLAQWQHDTGDTVPEHLTPDWYDRETGEPLPAKDKRGEMPGAARNADRVNAKGPF</sequence>
<evidence type="ECO:0000256" key="4">
    <source>
        <dbReference type="SAM" id="SignalP"/>
    </source>
</evidence>
<dbReference type="SUPFAM" id="SSF53649">
    <property type="entry name" value="Alkaline phosphatase-like"/>
    <property type="match status" value="1"/>
</dbReference>
<dbReference type="Gene3D" id="3.40.720.10">
    <property type="entry name" value="Alkaline Phosphatase, subunit A"/>
    <property type="match status" value="1"/>
</dbReference>
<dbReference type="InterPro" id="IPR000917">
    <property type="entry name" value="Sulfatase_N"/>
</dbReference>
<dbReference type="InterPro" id="IPR024607">
    <property type="entry name" value="Sulfatase_CS"/>
</dbReference>
<reference evidence="6 7" key="1">
    <citation type="submission" date="2018-03" db="EMBL/GenBank/DDBJ databases">
        <title>Genomic Encyclopedia of Archaeal and Bacterial Type Strains, Phase II (KMG-II): from individual species to whole genera.</title>
        <authorList>
            <person name="Goeker M."/>
        </authorList>
    </citation>
    <scope>NUCLEOTIDE SEQUENCE [LARGE SCALE GENOMIC DNA]</scope>
    <source>
        <strain evidence="6 7">DSM 29057</strain>
    </source>
</reference>
<protein>
    <submittedName>
        <fullName evidence="6">Arylsulfatase A-like enzyme</fullName>
    </submittedName>
</protein>
<dbReference type="InterPro" id="IPR017850">
    <property type="entry name" value="Alkaline_phosphatase_core_sf"/>
</dbReference>
<feature type="compositionally biased region" description="Basic and acidic residues" evidence="3">
    <location>
        <begin position="451"/>
        <end position="479"/>
    </location>
</feature>
<dbReference type="PANTHER" id="PTHR43751">
    <property type="entry name" value="SULFATASE"/>
    <property type="match status" value="1"/>
</dbReference>
<feature type="region of interest" description="Disordered" evidence="3">
    <location>
        <begin position="451"/>
        <end position="496"/>
    </location>
</feature>
<gene>
    <name evidence="6" type="ORF">CLV60_104477</name>
</gene>
<feature type="domain" description="Sulfatase N-terminal" evidence="5">
    <location>
        <begin position="165"/>
        <end position="313"/>
    </location>
</feature>
<dbReference type="Pfam" id="PF00884">
    <property type="entry name" value="Sulfatase"/>
    <property type="match status" value="2"/>
</dbReference>
<evidence type="ECO:0000313" key="7">
    <source>
        <dbReference type="Proteomes" id="UP000241964"/>
    </source>
</evidence>
<name>A0A2P8G9A1_9BACT</name>
<feature type="signal peptide" evidence="4">
    <location>
        <begin position="1"/>
        <end position="36"/>
    </location>
</feature>
<dbReference type="InterPro" id="IPR052701">
    <property type="entry name" value="GAG_Ulvan_Degrading_Sulfatases"/>
</dbReference>
<evidence type="ECO:0000256" key="3">
    <source>
        <dbReference type="SAM" id="MobiDB-lite"/>
    </source>
</evidence>
<dbReference type="EMBL" id="PYAS01000004">
    <property type="protein sequence ID" value="PSL30534.1"/>
    <property type="molecule type" value="Genomic_DNA"/>
</dbReference>
<feature type="compositionally biased region" description="Basic and acidic residues" evidence="3">
    <location>
        <begin position="486"/>
        <end position="496"/>
    </location>
</feature>
<dbReference type="GO" id="GO:0016787">
    <property type="term" value="F:hydrolase activity"/>
    <property type="evidence" value="ECO:0007669"/>
    <property type="project" value="UniProtKB-KW"/>
</dbReference>
<evidence type="ECO:0000313" key="6">
    <source>
        <dbReference type="EMBL" id="PSL30534.1"/>
    </source>
</evidence>